<feature type="compositionally biased region" description="Basic and acidic residues" evidence="1">
    <location>
        <begin position="70"/>
        <end position="80"/>
    </location>
</feature>
<dbReference type="Proteomes" id="UP000230233">
    <property type="component" value="Unassembled WGS sequence"/>
</dbReference>
<organism evidence="2 3">
    <name type="scientific">Caenorhabditis nigoni</name>
    <dbReference type="NCBI Taxonomy" id="1611254"/>
    <lineage>
        <taxon>Eukaryota</taxon>
        <taxon>Metazoa</taxon>
        <taxon>Ecdysozoa</taxon>
        <taxon>Nematoda</taxon>
        <taxon>Chromadorea</taxon>
        <taxon>Rhabditida</taxon>
        <taxon>Rhabditina</taxon>
        <taxon>Rhabditomorpha</taxon>
        <taxon>Rhabditoidea</taxon>
        <taxon>Rhabditidae</taxon>
        <taxon>Peloderinae</taxon>
        <taxon>Caenorhabditis</taxon>
    </lineage>
</organism>
<proteinExistence type="predicted"/>
<sequence length="107" mass="12256">MGIRVSRRHSARLKRDHTNSPPPPALMEEPRNAPQLEESDEDEDAIKEELGPGSWPRPGATMEQMTEAGQLERHTAEMKRRSMAAKKKPKAIQEETRRERAMEAKEQ</sequence>
<protein>
    <submittedName>
        <fullName evidence="2">Uncharacterized protein</fullName>
    </submittedName>
</protein>
<feature type="compositionally biased region" description="Acidic residues" evidence="1">
    <location>
        <begin position="37"/>
        <end position="46"/>
    </location>
</feature>
<dbReference type="EMBL" id="PDUG01000035">
    <property type="protein sequence ID" value="PIC11920.1"/>
    <property type="molecule type" value="Genomic_DNA"/>
</dbReference>
<gene>
    <name evidence="2" type="ORF">B9Z55_028766</name>
</gene>
<feature type="region of interest" description="Disordered" evidence="1">
    <location>
        <begin position="1"/>
        <end position="107"/>
    </location>
</feature>
<name>A0A2G5SA76_9PELO</name>
<dbReference type="AlphaFoldDB" id="A0A2G5SA76"/>
<comment type="caution">
    <text evidence="2">The sequence shown here is derived from an EMBL/GenBank/DDBJ whole genome shotgun (WGS) entry which is preliminary data.</text>
</comment>
<feature type="compositionally biased region" description="Basic and acidic residues" evidence="1">
    <location>
        <begin position="91"/>
        <end position="107"/>
    </location>
</feature>
<reference evidence="3" key="1">
    <citation type="submission" date="2017-10" db="EMBL/GenBank/DDBJ databases">
        <title>Rapid genome shrinkage in a self-fertile nematode reveals novel sperm competition proteins.</title>
        <authorList>
            <person name="Yin D."/>
            <person name="Schwarz E.M."/>
            <person name="Thomas C.G."/>
            <person name="Felde R.L."/>
            <person name="Korf I.F."/>
            <person name="Cutter A.D."/>
            <person name="Schartner C.M."/>
            <person name="Ralston E.J."/>
            <person name="Meyer B.J."/>
            <person name="Haag E.S."/>
        </authorList>
    </citation>
    <scope>NUCLEOTIDE SEQUENCE [LARGE SCALE GENOMIC DNA]</scope>
    <source>
        <strain evidence="3">JU1422</strain>
    </source>
</reference>
<accession>A0A2G5SA76</accession>
<evidence type="ECO:0000313" key="3">
    <source>
        <dbReference type="Proteomes" id="UP000230233"/>
    </source>
</evidence>
<keyword evidence="3" id="KW-1185">Reference proteome</keyword>
<feature type="compositionally biased region" description="Basic residues" evidence="1">
    <location>
        <begin position="1"/>
        <end position="15"/>
    </location>
</feature>
<evidence type="ECO:0000313" key="2">
    <source>
        <dbReference type="EMBL" id="PIC11920.1"/>
    </source>
</evidence>
<feature type="compositionally biased region" description="Basic residues" evidence="1">
    <location>
        <begin position="81"/>
        <end position="90"/>
    </location>
</feature>
<evidence type="ECO:0000256" key="1">
    <source>
        <dbReference type="SAM" id="MobiDB-lite"/>
    </source>
</evidence>